<feature type="domain" description="4'-phosphopantetheinyl transferase" evidence="3">
    <location>
        <begin position="124"/>
        <end position="191"/>
    </location>
</feature>
<proteinExistence type="inferred from homology"/>
<comment type="similarity">
    <text evidence="1">Belongs to the P-Pant transferase superfamily. Gsp/Sfp/HetI/AcpT family.</text>
</comment>
<evidence type="ECO:0000313" key="4">
    <source>
        <dbReference type="EMBL" id="MDE1464397.1"/>
    </source>
</evidence>
<dbReference type="InterPro" id="IPR008278">
    <property type="entry name" value="4-PPantetheinyl_Trfase_dom"/>
</dbReference>
<dbReference type="PANTHER" id="PTHR12215:SF10">
    <property type="entry name" value="L-AMINOADIPATE-SEMIALDEHYDE DEHYDROGENASE-PHOSPHOPANTETHEINYL TRANSFERASE"/>
    <property type="match status" value="1"/>
</dbReference>
<dbReference type="Gene3D" id="3.90.470.20">
    <property type="entry name" value="4'-phosphopantetheinyl transferase domain"/>
    <property type="match status" value="1"/>
</dbReference>
<evidence type="ECO:0000256" key="1">
    <source>
        <dbReference type="ARBA" id="ARBA00010990"/>
    </source>
</evidence>
<keyword evidence="2 4" id="KW-0808">Transferase</keyword>
<dbReference type="RefSeq" id="WP_274690723.1">
    <property type="nucleotide sequence ID" value="NZ_JAPMOU010000034.1"/>
</dbReference>
<dbReference type="SUPFAM" id="SSF56214">
    <property type="entry name" value="4'-phosphopantetheinyl transferase"/>
    <property type="match status" value="2"/>
</dbReference>
<accession>A0ABT5UFW6</accession>
<gene>
    <name evidence="4" type="ORF">ORQ98_20770</name>
</gene>
<evidence type="ECO:0000259" key="3">
    <source>
        <dbReference type="Pfam" id="PF01648"/>
    </source>
</evidence>
<dbReference type="PANTHER" id="PTHR12215">
    <property type="entry name" value="PHOSPHOPANTETHEINE TRANSFERASE"/>
    <property type="match status" value="1"/>
</dbReference>
<evidence type="ECO:0000313" key="5">
    <source>
        <dbReference type="Proteomes" id="UP001528823"/>
    </source>
</evidence>
<organism evidence="4 5">
    <name type="scientific">Spartinivicinus poritis</name>
    <dbReference type="NCBI Taxonomy" id="2994640"/>
    <lineage>
        <taxon>Bacteria</taxon>
        <taxon>Pseudomonadati</taxon>
        <taxon>Pseudomonadota</taxon>
        <taxon>Gammaproteobacteria</taxon>
        <taxon>Oceanospirillales</taxon>
        <taxon>Zooshikellaceae</taxon>
        <taxon>Spartinivicinus</taxon>
    </lineage>
</organism>
<dbReference type="EMBL" id="JAPMOU010000034">
    <property type="protein sequence ID" value="MDE1464397.1"/>
    <property type="molecule type" value="Genomic_DNA"/>
</dbReference>
<comment type="caution">
    <text evidence="4">The sequence shown here is derived from an EMBL/GenBank/DDBJ whole genome shotgun (WGS) entry which is preliminary data.</text>
</comment>
<name>A0ABT5UFW6_9GAMM</name>
<dbReference type="GO" id="GO:0016740">
    <property type="term" value="F:transferase activity"/>
    <property type="evidence" value="ECO:0007669"/>
    <property type="project" value="UniProtKB-KW"/>
</dbReference>
<keyword evidence="5" id="KW-1185">Reference proteome</keyword>
<dbReference type="InterPro" id="IPR050559">
    <property type="entry name" value="P-Pant_transferase_sf"/>
</dbReference>
<reference evidence="4 5" key="1">
    <citation type="submission" date="2022-11" db="EMBL/GenBank/DDBJ databases">
        <title>Spartinivicinus poritis sp. nov., isolated from scleractinian coral Porites lutea.</title>
        <authorList>
            <person name="Zhang G."/>
            <person name="Cai L."/>
            <person name="Wei Q."/>
        </authorList>
    </citation>
    <scope>NUCLEOTIDE SEQUENCE [LARGE SCALE GENOMIC DNA]</scope>
    <source>
        <strain evidence="4 5">A2-2</strain>
    </source>
</reference>
<dbReference type="Pfam" id="PF01648">
    <property type="entry name" value="ACPS"/>
    <property type="match status" value="1"/>
</dbReference>
<sequence length="232" mass="26797">MNIEHTILDFSSLLKADQLTNNKVNVFYAEFDNVKPYLDVSILSAEEQQRGQRFVTEQLRLKFELSHYFKRIILAKFSECQPNTLSFFSDKYGKPFLIDQPDCQFNLSHTDSAVAVMVCHQAACGIDIEMPKAMNDRQGVAEYFMHPDEYDTWKEQGLREDIFYKTWTKKEALTKAIGKGMSLNFKSIKLASPYEYESNSFYVHYVGLLGNNHMAFACEGECKYVSVYQCAL</sequence>
<evidence type="ECO:0000256" key="2">
    <source>
        <dbReference type="ARBA" id="ARBA00022679"/>
    </source>
</evidence>
<dbReference type="Proteomes" id="UP001528823">
    <property type="component" value="Unassembled WGS sequence"/>
</dbReference>
<dbReference type="InterPro" id="IPR037143">
    <property type="entry name" value="4-PPantetheinyl_Trfase_dom_sf"/>
</dbReference>
<protein>
    <submittedName>
        <fullName evidence="4">4'-phosphopantetheinyl transferase superfamily protein</fullName>
    </submittedName>
</protein>